<keyword evidence="12" id="KW-0067">ATP-binding</keyword>
<evidence type="ECO:0000256" key="3">
    <source>
        <dbReference type="ARBA" id="ARBA00004667"/>
    </source>
</evidence>
<dbReference type="AlphaFoldDB" id="A0A1Y6LNI5"/>
<dbReference type="InterPro" id="IPR015867">
    <property type="entry name" value="N-reg_PII/ATP_PRibTrfase_C"/>
</dbReference>
<keyword evidence="13" id="KW-0368">Histidine biosynthesis</keyword>
<reference evidence="16 17" key="1">
    <citation type="submission" date="2016-10" db="EMBL/GenBank/DDBJ databases">
        <authorList>
            <person name="Varghese N."/>
        </authorList>
    </citation>
    <scope>NUCLEOTIDE SEQUENCE [LARGE SCALE GENOMIC DNA]</scope>
</reference>
<dbReference type="Pfam" id="PF01634">
    <property type="entry name" value="HisG"/>
    <property type="match status" value="1"/>
</dbReference>
<gene>
    <name evidence="16" type="ORF">ZT1A5_G7435</name>
</gene>
<keyword evidence="11" id="KW-0547">Nucleotide-binding</keyword>
<dbReference type="EMBL" id="LT882682">
    <property type="protein sequence ID" value="SMY25993.1"/>
    <property type="molecule type" value="Genomic_DNA"/>
</dbReference>
<dbReference type="Proteomes" id="UP000215453">
    <property type="component" value="Chromosome 7"/>
</dbReference>
<dbReference type="GO" id="GO:0000287">
    <property type="term" value="F:magnesium ion binding"/>
    <property type="evidence" value="ECO:0007669"/>
    <property type="project" value="InterPro"/>
</dbReference>
<dbReference type="NCBIfam" id="TIGR03455">
    <property type="entry name" value="HisG_C-term"/>
    <property type="match status" value="1"/>
</dbReference>
<keyword evidence="7" id="KW-0963">Cytoplasm</keyword>
<evidence type="ECO:0000259" key="15">
    <source>
        <dbReference type="Pfam" id="PF08029"/>
    </source>
</evidence>
<evidence type="ECO:0000256" key="11">
    <source>
        <dbReference type="ARBA" id="ARBA00022741"/>
    </source>
</evidence>
<evidence type="ECO:0000256" key="6">
    <source>
        <dbReference type="ARBA" id="ARBA00020998"/>
    </source>
</evidence>
<feature type="domain" description="Histidine biosynthesis HisG C-terminal" evidence="15">
    <location>
        <begin position="241"/>
        <end position="311"/>
    </location>
</feature>
<dbReference type="SUPFAM" id="SSF54913">
    <property type="entry name" value="GlnB-like"/>
    <property type="match status" value="1"/>
</dbReference>
<dbReference type="InterPro" id="IPR013115">
    <property type="entry name" value="HisG_C"/>
</dbReference>
<dbReference type="GO" id="GO:0005737">
    <property type="term" value="C:cytoplasm"/>
    <property type="evidence" value="ECO:0007669"/>
    <property type="project" value="UniProtKB-SubCell"/>
</dbReference>
<keyword evidence="10" id="KW-0808">Transferase</keyword>
<keyword evidence="8" id="KW-0028">Amino-acid biosynthesis</keyword>
<evidence type="ECO:0000256" key="1">
    <source>
        <dbReference type="ARBA" id="ARBA00000915"/>
    </source>
</evidence>
<evidence type="ECO:0000256" key="5">
    <source>
        <dbReference type="ARBA" id="ARBA00011946"/>
    </source>
</evidence>
<dbReference type="InterPro" id="IPR018198">
    <property type="entry name" value="ATP_PRibTrfase_CS"/>
</dbReference>
<feature type="domain" description="ATP phosphoribosyltransferase catalytic" evidence="14">
    <location>
        <begin position="59"/>
        <end position="237"/>
    </location>
</feature>
<comment type="subcellular location">
    <subcellularLocation>
        <location evidence="2">Cytoplasm</location>
    </subcellularLocation>
</comment>
<dbReference type="NCBIfam" id="TIGR00070">
    <property type="entry name" value="hisG"/>
    <property type="match status" value="1"/>
</dbReference>
<dbReference type="Pfam" id="PF08029">
    <property type="entry name" value="HisG_C"/>
    <property type="match status" value="1"/>
</dbReference>
<dbReference type="SUPFAM" id="SSF53850">
    <property type="entry name" value="Periplasmic binding protein-like II"/>
    <property type="match status" value="1"/>
</dbReference>
<protein>
    <recommendedName>
        <fullName evidence="6">ATP phosphoribosyltransferase</fullName>
        <ecNumber evidence="5">2.4.2.17</ecNumber>
    </recommendedName>
</protein>
<evidence type="ECO:0000256" key="4">
    <source>
        <dbReference type="ARBA" id="ARBA00009372"/>
    </source>
</evidence>
<dbReference type="PROSITE" id="PS01316">
    <property type="entry name" value="ATP_P_PHORIBOSYLTR"/>
    <property type="match status" value="1"/>
</dbReference>
<dbReference type="HAMAP" id="MF_00079">
    <property type="entry name" value="HisG_Long"/>
    <property type="match status" value="1"/>
</dbReference>
<dbReference type="EC" id="2.4.2.17" evidence="5"/>
<dbReference type="PANTHER" id="PTHR21403:SF8">
    <property type="entry name" value="ATP PHOSPHORIBOSYLTRANSFERASE"/>
    <property type="match status" value="1"/>
</dbReference>
<evidence type="ECO:0000259" key="14">
    <source>
        <dbReference type="Pfam" id="PF01634"/>
    </source>
</evidence>
<keyword evidence="9" id="KW-0328">Glycosyltransferase</keyword>
<dbReference type="UniPathway" id="UPA00031">
    <property type="reaction ID" value="UER00006"/>
</dbReference>
<dbReference type="GO" id="GO:0003879">
    <property type="term" value="F:ATP phosphoribosyltransferase activity"/>
    <property type="evidence" value="ECO:0007669"/>
    <property type="project" value="UniProtKB-EC"/>
</dbReference>
<evidence type="ECO:0000256" key="12">
    <source>
        <dbReference type="ARBA" id="ARBA00022840"/>
    </source>
</evidence>
<name>A0A1Y6LNI5_ZYMTR</name>
<dbReference type="GO" id="GO:0005524">
    <property type="term" value="F:ATP binding"/>
    <property type="evidence" value="ECO:0007669"/>
    <property type="project" value="UniProtKB-KW"/>
</dbReference>
<evidence type="ECO:0000256" key="13">
    <source>
        <dbReference type="ARBA" id="ARBA00023102"/>
    </source>
</evidence>
<dbReference type="FunFam" id="3.30.70.120:FF:000003">
    <property type="entry name" value="ATP phosphoribosyltransferase"/>
    <property type="match status" value="1"/>
</dbReference>
<dbReference type="CDD" id="cd13592">
    <property type="entry name" value="PBP2_HisGL2"/>
    <property type="match status" value="1"/>
</dbReference>
<dbReference type="PANTHER" id="PTHR21403">
    <property type="entry name" value="ATP PHOSPHORIBOSYLTRANSFERASE ATP-PRTASE"/>
    <property type="match status" value="1"/>
</dbReference>
<dbReference type="FunFam" id="3.40.190.10:FF:000123">
    <property type="entry name" value="HIS1p ATP phosphoribosyltransferase"/>
    <property type="match status" value="1"/>
</dbReference>
<evidence type="ECO:0000313" key="17">
    <source>
        <dbReference type="Proteomes" id="UP000215453"/>
    </source>
</evidence>
<dbReference type="InterPro" id="IPR020621">
    <property type="entry name" value="ATP-PRT_HisG_long"/>
</dbReference>
<evidence type="ECO:0000256" key="8">
    <source>
        <dbReference type="ARBA" id="ARBA00022605"/>
    </source>
</evidence>
<dbReference type="Gene3D" id="3.40.190.10">
    <property type="entry name" value="Periplasmic binding protein-like II"/>
    <property type="match status" value="2"/>
</dbReference>
<proteinExistence type="inferred from homology"/>
<sequence length="317" mass="34075">MDLVSGMNDRLLFAVPKKGRLHEACLDLLSGSDVQFHKHNRLDITLVKNMPMALIFLPAADIPTFVGEGRVDLGITGRDQVAEHEAAVPPTENTGVEQILDLEFGKCKLQVQVPEKGEIQTPEQLVGKNIVTSFTQLSENYFRDLEIKASKQNGASANGEDAGKLKTNIKFVGGSVEAACALGVADGIVDLVESGETMRAAGLKAIATVVESSAILIRSKHPSDPALVEKIAKRIRGVITAQRYLLCSYNVPSKSLEACLKITPGRRAPTVSNLEGEDWKAVSVMIDKKTASDVMDDLAAQGADDILISKILNSRTS</sequence>
<evidence type="ECO:0000256" key="2">
    <source>
        <dbReference type="ARBA" id="ARBA00004496"/>
    </source>
</evidence>
<dbReference type="InterPro" id="IPR011322">
    <property type="entry name" value="N-reg_PII-like_a/b"/>
</dbReference>
<evidence type="ECO:0000256" key="7">
    <source>
        <dbReference type="ARBA" id="ARBA00022490"/>
    </source>
</evidence>
<evidence type="ECO:0000256" key="10">
    <source>
        <dbReference type="ARBA" id="ARBA00022679"/>
    </source>
</evidence>
<evidence type="ECO:0000313" key="16">
    <source>
        <dbReference type="EMBL" id="SMY25993.1"/>
    </source>
</evidence>
<accession>A0A1Y6LNI5</accession>
<dbReference type="GO" id="GO:0000105">
    <property type="term" value="P:L-histidine biosynthetic process"/>
    <property type="evidence" value="ECO:0007669"/>
    <property type="project" value="UniProtKB-UniPathway"/>
</dbReference>
<comment type="pathway">
    <text evidence="3">Amino-acid biosynthesis; L-histidine biosynthesis; L-histidine from 5-phospho-alpha-D-ribose 1-diphosphate: step 1/9.</text>
</comment>
<dbReference type="InterPro" id="IPR013820">
    <property type="entry name" value="ATP_PRibTrfase_cat"/>
</dbReference>
<comment type="similarity">
    <text evidence="4">Belongs to the ATP phosphoribosyltransferase family.</text>
</comment>
<comment type="catalytic activity">
    <reaction evidence="1">
        <text>1-(5-phospho-beta-D-ribosyl)-ATP + diphosphate = 5-phospho-alpha-D-ribose 1-diphosphate + ATP</text>
        <dbReference type="Rhea" id="RHEA:18473"/>
        <dbReference type="ChEBI" id="CHEBI:30616"/>
        <dbReference type="ChEBI" id="CHEBI:33019"/>
        <dbReference type="ChEBI" id="CHEBI:58017"/>
        <dbReference type="ChEBI" id="CHEBI:73183"/>
        <dbReference type="EC" id="2.4.2.17"/>
    </reaction>
</comment>
<dbReference type="InterPro" id="IPR001348">
    <property type="entry name" value="ATP_PRibTrfase_HisG"/>
</dbReference>
<organism evidence="16 17">
    <name type="scientific">Zymoseptoria tritici ST99CH_1A5</name>
    <dbReference type="NCBI Taxonomy" id="1276529"/>
    <lineage>
        <taxon>Eukaryota</taxon>
        <taxon>Fungi</taxon>
        <taxon>Dikarya</taxon>
        <taxon>Ascomycota</taxon>
        <taxon>Pezizomycotina</taxon>
        <taxon>Dothideomycetes</taxon>
        <taxon>Dothideomycetidae</taxon>
        <taxon>Mycosphaerellales</taxon>
        <taxon>Mycosphaerellaceae</taxon>
        <taxon>Zymoseptoria</taxon>
    </lineage>
</organism>
<dbReference type="Gene3D" id="3.30.70.120">
    <property type="match status" value="1"/>
</dbReference>
<evidence type="ECO:0000256" key="9">
    <source>
        <dbReference type="ARBA" id="ARBA00022676"/>
    </source>
</evidence>